<evidence type="ECO:0000256" key="6">
    <source>
        <dbReference type="ARBA" id="ARBA00022741"/>
    </source>
</evidence>
<evidence type="ECO:0000256" key="3">
    <source>
        <dbReference type="ARBA" id="ARBA00004868"/>
    </source>
</evidence>
<dbReference type="InterPro" id="IPR029056">
    <property type="entry name" value="Ribokinase-like"/>
</dbReference>
<sequence length="268" mass="27797">MANHNEAAGELLAKVRSTNPVVHSITNYVVMNSTANVLLAMGASPIMAHAREELDDIVNIASTVVINIGTLSTQWIDSMSYASRIARIGGKPVVLDPVGSGATRLRTETACRLIEESLPTVIRGNASEILSLSPAGGATRGVDSIHTTDQASQAAQTLAGCLGTCIAITGERDFITDGTRSLSVANGHPLLRSVTGTGCAATVIIGAFLAVEKDPVIASAAALAFFGRAGEQAAIDTPGPGTFWQKVLDALYTITPEDLATRARITES</sequence>
<gene>
    <name evidence="11" type="primary">thiM</name>
    <name evidence="12" type="ordered locus">Desti_3690</name>
</gene>
<name>I4C9U4_DESTA</name>
<dbReference type="GO" id="GO:0009229">
    <property type="term" value="P:thiamine diphosphate biosynthetic process"/>
    <property type="evidence" value="ECO:0007669"/>
    <property type="project" value="UniProtKB-UniRule"/>
</dbReference>
<dbReference type="UniPathway" id="UPA00060">
    <property type="reaction ID" value="UER00139"/>
</dbReference>
<dbReference type="HOGENOM" id="CLU_019943_0_1_7"/>
<reference evidence="13" key="1">
    <citation type="submission" date="2012-06" db="EMBL/GenBank/DDBJ databases">
        <title>Complete sequence of chromosome of Desulfomonile tiedjei DSM 6799.</title>
        <authorList>
            <person name="Lucas S."/>
            <person name="Copeland A."/>
            <person name="Lapidus A."/>
            <person name="Glavina del Rio T."/>
            <person name="Dalin E."/>
            <person name="Tice H."/>
            <person name="Bruce D."/>
            <person name="Goodwin L."/>
            <person name="Pitluck S."/>
            <person name="Peters L."/>
            <person name="Ovchinnikova G."/>
            <person name="Zeytun A."/>
            <person name="Lu M."/>
            <person name="Kyrpides N."/>
            <person name="Mavromatis K."/>
            <person name="Ivanova N."/>
            <person name="Brettin T."/>
            <person name="Detter J.C."/>
            <person name="Han C."/>
            <person name="Larimer F."/>
            <person name="Land M."/>
            <person name="Hauser L."/>
            <person name="Markowitz V."/>
            <person name="Cheng J.-F."/>
            <person name="Hugenholtz P."/>
            <person name="Woyke T."/>
            <person name="Wu D."/>
            <person name="Spring S."/>
            <person name="Schroeder M."/>
            <person name="Brambilla E."/>
            <person name="Klenk H.-P."/>
            <person name="Eisen J.A."/>
        </authorList>
    </citation>
    <scope>NUCLEOTIDE SEQUENCE [LARGE SCALE GENOMIC DNA]</scope>
    <source>
        <strain evidence="13">ATCC 49306 / DSM 6799 / DCB-1</strain>
    </source>
</reference>
<dbReference type="GO" id="GO:0009228">
    <property type="term" value="P:thiamine biosynthetic process"/>
    <property type="evidence" value="ECO:0007669"/>
    <property type="project" value="UniProtKB-KW"/>
</dbReference>
<dbReference type="SUPFAM" id="SSF53613">
    <property type="entry name" value="Ribokinase-like"/>
    <property type="match status" value="1"/>
</dbReference>
<dbReference type="HAMAP" id="MF_00228">
    <property type="entry name" value="Thz_kinase"/>
    <property type="match status" value="1"/>
</dbReference>
<accession>I4C9U4</accession>
<dbReference type="PIRSF" id="PIRSF000513">
    <property type="entry name" value="Thz_kinase"/>
    <property type="match status" value="1"/>
</dbReference>
<dbReference type="EC" id="2.7.1.50" evidence="11"/>
<keyword evidence="9 11" id="KW-0460">Magnesium</keyword>
<dbReference type="AlphaFoldDB" id="I4C9U4"/>
<comment type="cofactor">
    <cofactor evidence="2 11">
        <name>Mg(2+)</name>
        <dbReference type="ChEBI" id="CHEBI:18420"/>
    </cofactor>
</comment>
<evidence type="ECO:0000256" key="7">
    <source>
        <dbReference type="ARBA" id="ARBA00022777"/>
    </source>
</evidence>
<feature type="binding site" evidence="11">
    <location>
        <position position="196"/>
    </location>
    <ligand>
        <name>substrate</name>
    </ligand>
</feature>
<evidence type="ECO:0000256" key="9">
    <source>
        <dbReference type="ARBA" id="ARBA00022842"/>
    </source>
</evidence>
<dbReference type="PRINTS" id="PR01099">
    <property type="entry name" value="HYETHTZKNASE"/>
</dbReference>
<dbReference type="NCBIfam" id="TIGR00694">
    <property type="entry name" value="thiM"/>
    <property type="match status" value="1"/>
</dbReference>
<keyword evidence="8 11" id="KW-0067">ATP-binding</keyword>
<keyword evidence="6 11" id="KW-0547">Nucleotide-binding</keyword>
<dbReference type="OrthoDB" id="8909021at2"/>
<dbReference type="Pfam" id="PF02110">
    <property type="entry name" value="HK"/>
    <property type="match status" value="1"/>
</dbReference>
<dbReference type="Proteomes" id="UP000006055">
    <property type="component" value="Chromosome"/>
</dbReference>
<keyword evidence="5 11" id="KW-0479">Metal-binding</keyword>
<protein>
    <recommendedName>
        <fullName evidence="11">Hydroxyethylthiazole kinase</fullName>
        <ecNumber evidence="11">2.7.1.50</ecNumber>
    </recommendedName>
    <alternativeName>
        <fullName evidence="11">4-methyl-5-beta-hydroxyethylthiazole kinase</fullName>
        <shortName evidence="11">TH kinase</shortName>
        <shortName evidence="11">Thz kinase</shortName>
    </alternativeName>
</protein>
<dbReference type="PATRIC" id="fig|706587.4.peg.4196"/>
<keyword evidence="10 11" id="KW-0784">Thiamine biosynthesis</keyword>
<evidence type="ECO:0000256" key="4">
    <source>
        <dbReference type="ARBA" id="ARBA00022679"/>
    </source>
</evidence>
<keyword evidence="4 11" id="KW-0808">Transferase</keyword>
<dbReference type="STRING" id="706587.Desti_3690"/>
<dbReference type="eggNOG" id="COG2145">
    <property type="taxonomic scope" value="Bacteria"/>
</dbReference>
<dbReference type="Gene3D" id="3.40.1190.20">
    <property type="match status" value="1"/>
</dbReference>
<evidence type="ECO:0000256" key="2">
    <source>
        <dbReference type="ARBA" id="ARBA00001946"/>
    </source>
</evidence>
<comment type="catalytic activity">
    <reaction evidence="1 11">
        <text>5-(2-hydroxyethyl)-4-methylthiazole + ATP = 4-methyl-5-(2-phosphooxyethyl)-thiazole + ADP + H(+)</text>
        <dbReference type="Rhea" id="RHEA:24212"/>
        <dbReference type="ChEBI" id="CHEBI:15378"/>
        <dbReference type="ChEBI" id="CHEBI:17957"/>
        <dbReference type="ChEBI" id="CHEBI:30616"/>
        <dbReference type="ChEBI" id="CHEBI:58296"/>
        <dbReference type="ChEBI" id="CHEBI:456216"/>
        <dbReference type="EC" id="2.7.1.50"/>
    </reaction>
</comment>
<evidence type="ECO:0000313" key="12">
    <source>
        <dbReference type="EMBL" id="AFM26335.1"/>
    </source>
</evidence>
<feature type="binding site" evidence="11">
    <location>
        <position position="123"/>
    </location>
    <ligand>
        <name>ATP</name>
        <dbReference type="ChEBI" id="CHEBI:30616"/>
    </ligand>
</feature>
<dbReference type="CDD" id="cd01170">
    <property type="entry name" value="THZ_kinase"/>
    <property type="match status" value="1"/>
</dbReference>
<comment type="similarity">
    <text evidence="11">Belongs to the Thz kinase family.</text>
</comment>
<evidence type="ECO:0000256" key="8">
    <source>
        <dbReference type="ARBA" id="ARBA00022840"/>
    </source>
</evidence>
<dbReference type="RefSeq" id="WP_014811463.1">
    <property type="nucleotide sequence ID" value="NC_018025.1"/>
</dbReference>
<feature type="binding site" evidence="11">
    <location>
        <position position="169"/>
    </location>
    <ligand>
        <name>ATP</name>
        <dbReference type="ChEBI" id="CHEBI:30616"/>
    </ligand>
</feature>
<feature type="binding site" evidence="11">
    <location>
        <position position="47"/>
    </location>
    <ligand>
        <name>substrate</name>
    </ligand>
</feature>
<dbReference type="GO" id="GO:0005524">
    <property type="term" value="F:ATP binding"/>
    <property type="evidence" value="ECO:0007669"/>
    <property type="project" value="UniProtKB-UniRule"/>
</dbReference>
<dbReference type="GO" id="GO:0004417">
    <property type="term" value="F:hydroxyethylthiazole kinase activity"/>
    <property type="evidence" value="ECO:0007669"/>
    <property type="project" value="UniProtKB-UniRule"/>
</dbReference>
<comment type="function">
    <text evidence="11">Catalyzes the phosphorylation of the hydroxyl group of 4-methyl-5-beta-hydroxyethylthiazole (THZ).</text>
</comment>
<evidence type="ECO:0000256" key="11">
    <source>
        <dbReference type="HAMAP-Rule" id="MF_00228"/>
    </source>
</evidence>
<proteinExistence type="inferred from homology"/>
<organism evidence="12 13">
    <name type="scientific">Desulfomonile tiedjei (strain ATCC 49306 / DSM 6799 / DCB-1)</name>
    <dbReference type="NCBI Taxonomy" id="706587"/>
    <lineage>
        <taxon>Bacteria</taxon>
        <taxon>Pseudomonadati</taxon>
        <taxon>Thermodesulfobacteriota</taxon>
        <taxon>Desulfomonilia</taxon>
        <taxon>Desulfomonilales</taxon>
        <taxon>Desulfomonilaceae</taxon>
        <taxon>Desulfomonile</taxon>
    </lineage>
</organism>
<dbReference type="KEGG" id="dti:Desti_3690"/>
<evidence type="ECO:0000313" key="13">
    <source>
        <dbReference type="Proteomes" id="UP000006055"/>
    </source>
</evidence>
<keyword evidence="13" id="KW-1185">Reference proteome</keyword>
<dbReference type="NCBIfam" id="NF006830">
    <property type="entry name" value="PRK09355.1"/>
    <property type="match status" value="1"/>
</dbReference>
<evidence type="ECO:0000256" key="1">
    <source>
        <dbReference type="ARBA" id="ARBA00001771"/>
    </source>
</evidence>
<comment type="pathway">
    <text evidence="3 11">Cofactor biosynthesis; thiamine diphosphate biosynthesis; 4-methyl-5-(2-phosphoethyl)-thiazole from 5-(2-hydroxyethyl)-4-methylthiazole: step 1/1.</text>
</comment>
<dbReference type="InterPro" id="IPR000417">
    <property type="entry name" value="Hyethyz_kinase"/>
</dbReference>
<keyword evidence="7 11" id="KW-0418">Kinase</keyword>
<dbReference type="EMBL" id="CP003360">
    <property type="protein sequence ID" value="AFM26335.1"/>
    <property type="molecule type" value="Genomic_DNA"/>
</dbReference>
<evidence type="ECO:0000256" key="10">
    <source>
        <dbReference type="ARBA" id="ARBA00022977"/>
    </source>
</evidence>
<evidence type="ECO:0000256" key="5">
    <source>
        <dbReference type="ARBA" id="ARBA00022723"/>
    </source>
</evidence>
<dbReference type="GO" id="GO:0000287">
    <property type="term" value="F:magnesium ion binding"/>
    <property type="evidence" value="ECO:0007669"/>
    <property type="project" value="UniProtKB-UniRule"/>
</dbReference>